<dbReference type="EMBL" id="QLYX01000015">
    <property type="protein sequence ID" value="RAY12064.1"/>
    <property type="molecule type" value="Genomic_DNA"/>
</dbReference>
<evidence type="ECO:0000313" key="3">
    <source>
        <dbReference type="EMBL" id="RAY12064.1"/>
    </source>
</evidence>
<feature type="domain" description="Zinc-ribbon 15" evidence="2">
    <location>
        <begin position="39"/>
        <end position="87"/>
    </location>
</feature>
<gene>
    <name evidence="3" type="ORF">DPM19_27365</name>
</gene>
<comment type="caution">
    <text evidence="3">The sequence shown here is derived from an EMBL/GenBank/DDBJ whole genome shotgun (WGS) entry which is preliminary data.</text>
</comment>
<sequence length="222" mass="24496">MAIFRARYVGLRHVWGETSVLLIFGLSVFFRTIDEGTFHCHRCGGDRAYRRRAGRRWFTLFFLPVIPLGRVGEVIECRTCRARFQASVLRLPTAHEMAAALPAGMRAAVGLVLRAGDPTDPATRRRAVEAVRGYGEHNYDDSAVEADLRLREEFLDEEVTRAGGQLTVEAREWFLAQVVRVALADGGLSDAERQALHRVAGDLGLSPAHALGVIVTTEGAAR</sequence>
<dbReference type="AlphaFoldDB" id="A0A365GYZ7"/>
<evidence type="ECO:0000313" key="4">
    <source>
        <dbReference type="Proteomes" id="UP000251891"/>
    </source>
</evidence>
<evidence type="ECO:0000259" key="2">
    <source>
        <dbReference type="Pfam" id="PF17032"/>
    </source>
</evidence>
<organism evidence="3 4">
    <name type="scientific">Actinomadura craniellae</name>
    <dbReference type="NCBI Taxonomy" id="2231787"/>
    <lineage>
        <taxon>Bacteria</taxon>
        <taxon>Bacillati</taxon>
        <taxon>Actinomycetota</taxon>
        <taxon>Actinomycetes</taxon>
        <taxon>Streptosporangiales</taxon>
        <taxon>Thermomonosporaceae</taxon>
        <taxon>Actinomadura</taxon>
    </lineage>
</organism>
<evidence type="ECO:0000259" key="1">
    <source>
        <dbReference type="Pfam" id="PF05099"/>
    </source>
</evidence>
<dbReference type="SUPFAM" id="SSF158682">
    <property type="entry name" value="TerB-like"/>
    <property type="match status" value="1"/>
</dbReference>
<dbReference type="InterPro" id="IPR031493">
    <property type="entry name" value="Zinc_ribbon_15"/>
</dbReference>
<dbReference type="InterPro" id="IPR007791">
    <property type="entry name" value="DjlA_N"/>
</dbReference>
<dbReference type="Proteomes" id="UP000251891">
    <property type="component" value="Unassembled WGS sequence"/>
</dbReference>
<name>A0A365GYZ7_9ACTN</name>
<dbReference type="Gene3D" id="1.10.3680.10">
    <property type="entry name" value="TerB-like"/>
    <property type="match status" value="1"/>
</dbReference>
<dbReference type="Pfam" id="PF05099">
    <property type="entry name" value="TerB"/>
    <property type="match status" value="1"/>
</dbReference>
<feature type="domain" description="Co-chaperone DjlA N-terminal" evidence="1">
    <location>
        <begin position="138"/>
        <end position="208"/>
    </location>
</feature>
<proteinExistence type="predicted"/>
<accession>A0A365GYZ7</accession>
<dbReference type="Pfam" id="PF17032">
    <property type="entry name" value="Zn_ribbon_15"/>
    <property type="match status" value="1"/>
</dbReference>
<reference evidence="3 4" key="1">
    <citation type="submission" date="2018-06" db="EMBL/GenBank/DDBJ databases">
        <title>Actinomadura craniellae sp. nov. isolated from marine sponge Craniella sp.</title>
        <authorList>
            <person name="Li L."/>
            <person name="Xu Q.H."/>
            <person name="Lin H.W."/>
            <person name="Lu Y.H."/>
        </authorList>
    </citation>
    <scope>NUCLEOTIDE SEQUENCE [LARGE SCALE GENOMIC DNA]</scope>
    <source>
        <strain evidence="3 4">LHW63021</strain>
    </source>
</reference>
<keyword evidence="4" id="KW-1185">Reference proteome</keyword>
<dbReference type="InterPro" id="IPR029024">
    <property type="entry name" value="TerB-like"/>
</dbReference>
<protein>
    <submittedName>
        <fullName evidence="3">Uncharacterized protein</fullName>
    </submittedName>
</protein>